<sequence length="124" mass="13565">MTTLQSGATIIPFPFRPGVVKRLVARSGFGEAYESDFAARWGFARVTVVDGEADTDPYISLYREGESWSAWGIAYVDQKYMPWHGATGRDLGEFNTLEDAMSAVTMHATVPLPADAGRMAVLSK</sequence>
<accession>A0AAC9K8Z3</accession>
<organism evidence="1 2">
    <name type="scientific">Granulibacter bethesdensis</name>
    <dbReference type="NCBI Taxonomy" id="364410"/>
    <lineage>
        <taxon>Bacteria</taxon>
        <taxon>Pseudomonadati</taxon>
        <taxon>Pseudomonadota</taxon>
        <taxon>Alphaproteobacteria</taxon>
        <taxon>Acetobacterales</taxon>
        <taxon>Acetobacteraceae</taxon>
        <taxon>Granulibacter</taxon>
    </lineage>
</organism>
<evidence type="ECO:0000313" key="2">
    <source>
        <dbReference type="Proteomes" id="UP000182373"/>
    </source>
</evidence>
<reference evidence="2" key="1">
    <citation type="submission" date="2016-11" db="EMBL/GenBank/DDBJ databases">
        <title>Comparative genomic and phenotypic analysis of Granulibacter bethesdensis clinical isolates from patients with chronic granulomatous disease.</title>
        <authorList>
            <person name="Zarember K.A."/>
            <person name="Porcella S.F."/>
            <person name="Chu J."/>
            <person name="Ding L."/>
            <person name="Dahlstrom E."/>
            <person name="Barbian K."/>
            <person name="Martens C."/>
            <person name="Sykora L."/>
            <person name="Kramer S."/>
            <person name="Pettinato A.M."/>
            <person name="Hong H."/>
            <person name="Wald G."/>
            <person name="Berg L.J."/>
            <person name="Rogge L.S."/>
            <person name="Greenberg D.E."/>
            <person name="Falcone E.L."/>
            <person name="Neves J.F."/>
            <person name="Simoes M.J."/>
            <person name="Casal M."/>
            <person name="Rodriguez-Lopez F.C."/>
            <person name="Zelazny A."/>
            <person name="Gallin J.I."/>
            <person name="Holland S.M."/>
        </authorList>
    </citation>
    <scope>NUCLEOTIDE SEQUENCE [LARGE SCALE GENOMIC DNA]</scope>
    <source>
        <strain evidence="2">NIH9.1</strain>
    </source>
</reference>
<evidence type="ECO:0000313" key="1">
    <source>
        <dbReference type="EMBL" id="APH53727.1"/>
    </source>
</evidence>
<dbReference type="EMBL" id="CP018191">
    <property type="protein sequence ID" value="APH53727.1"/>
    <property type="molecule type" value="Genomic_DNA"/>
</dbReference>
<gene>
    <name evidence="1" type="ORF">GbCGDNIH9_0488</name>
</gene>
<dbReference type="Proteomes" id="UP000182373">
    <property type="component" value="Chromosome"/>
</dbReference>
<proteinExistence type="predicted"/>
<name>A0AAC9K8Z3_9PROT</name>
<dbReference type="AlphaFoldDB" id="A0AAC9K8Z3"/>
<dbReference type="RefSeq" id="WP_072571981.1">
    <property type="nucleotide sequence ID" value="NZ_CP018194.1"/>
</dbReference>
<protein>
    <submittedName>
        <fullName evidence="1">Uncharacterized protein</fullName>
    </submittedName>
</protein>